<evidence type="ECO:0008006" key="4">
    <source>
        <dbReference type="Google" id="ProtNLM"/>
    </source>
</evidence>
<keyword evidence="3" id="KW-1185">Reference proteome</keyword>
<protein>
    <recommendedName>
        <fullName evidence="4">Transcriptional regulator</fullName>
    </recommendedName>
</protein>
<dbReference type="SUPFAM" id="SSF48452">
    <property type="entry name" value="TPR-like"/>
    <property type="match status" value="1"/>
</dbReference>
<accession>A0A1H0WTQ2</accession>
<evidence type="ECO:0000313" key="3">
    <source>
        <dbReference type="Proteomes" id="UP000199691"/>
    </source>
</evidence>
<evidence type="ECO:0000256" key="1">
    <source>
        <dbReference type="SAM" id="MobiDB-lite"/>
    </source>
</evidence>
<dbReference type="RefSeq" id="WP_143022978.1">
    <property type="nucleotide sequence ID" value="NZ_FNIX01000023.1"/>
</dbReference>
<evidence type="ECO:0000313" key="2">
    <source>
        <dbReference type="EMBL" id="SDP94012.1"/>
    </source>
</evidence>
<dbReference type="EMBL" id="FNIX01000023">
    <property type="protein sequence ID" value="SDP94012.1"/>
    <property type="molecule type" value="Genomic_DNA"/>
</dbReference>
<dbReference type="InterPro" id="IPR011990">
    <property type="entry name" value="TPR-like_helical_dom_sf"/>
</dbReference>
<name>A0A1H0WTQ2_9PSEU</name>
<gene>
    <name evidence="2" type="ORF">SAMN05421507_1239</name>
</gene>
<organism evidence="2 3">
    <name type="scientific">Lentzea jiangxiensis</name>
    <dbReference type="NCBI Taxonomy" id="641025"/>
    <lineage>
        <taxon>Bacteria</taxon>
        <taxon>Bacillati</taxon>
        <taxon>Actinomycetota</taxon>
        <taxon>Actinomycetes</taxon>
        <taxon>Pseudonocardiales</taxon>
        <taxon>Pseudonocardiaceae</taxon>
        <taxon>Lentzea</taxon>
    </lineage>
</organism>
<feature type="region of interest" description="Disordered" evidence="1">
    <location>
        <begin position="1"/>
        <end position="26"/>
    </location>
</feature>
<dbReference type="STRING" id="641025.SAMN05421507_1239"/>
<feature type="compositionally biased region" description="Basic and acidic residues" evidence="1">
    <location>
        <begin position="1"/>
        <end position="14"/>
    </location>
</feature>
<dbReference type="AlphaFoldDB" id="A0A1H0WTQ2"/>
<reference evidence="3" key="1">
    <citation type="submission" date="2016-10" db="EMBL/GenBank/DDBJ databases">
        <authorList>
            <person name="Varghese N."/>
            <person name="Submissions S."/>
        </authorList>
    </citation>
    <scope>NUCLEOTIDE SEQUENCE [LARGE SCALE GENOMIC DNA]</scope>
    <source>
        <strain evidence="3">CGMCC 4.6609</strain>
    </source>
</reference>
<sequence>MAERNDLLRERRESFPSPAMPGEKMSPHELAEAVNRWLWETTGKRFDLDGAAIARWERGGVRWPRTHYRAALRHVLRVSTDAELGFRPSQKRSVGLDVIDYGAEIDLGVSPEEYVRRMSDSTTPTQVGMTDIDLVRKATAAIAASENKHGGGLAFASAKGQLEWATRLLKARADNKTRRALHEAVGNLAGVVAFSAFDIGNQDLAADSFLYALWCAQQGGSWQLRAATLADMARQSVYLGDLDTALDRIEFAQVRADRVTATGRAMLATVHARLLAQLGDHKAAVAEVDRADSYFADREVAEDPPWLTYYDEAEHQGSTARALTPLAIVERSPERAVGRLEAAVRLHSDGYPRSRTFSMTRLAALLLDAGELSTAIPSGRQALADAAEFHSKRMSDELETLYNAAKRRRSTPEVADFAEDLRRYLHKAETIEP</sequence>
<dbReference type="Proteomes" id="UP000199691">
    <property type="component" value="Unassembled WGS sequence"/>
</dbReference>
<proteinExistence type="predicted"/>
<dbReference type="OrthoDB" id="3213425at2"/>